<dbReference type="PANTHER" id="PTHR38790:SF4">
    <property type="entry name" value="2EXR DOMAIN-CONTAINING PROTEIN"/>
    <property type="match status" value="1"/>
</dbReference>
<dbReference type="InterPro" id="IPR056632">
    <property type="entry name" value="DUF7730"/>
</dbReference>
<accession>A0A1Y2DS63</accession>
<protein>
    <recommendedName>
        <fullName evidence="2">DUF7730 domain-containing protein</fullName>
    </recommendedName>
</protein>
<proteinExistence type="predicted"/>
<feature type="region of interest" description="Disordered" evidence="1">
    <location>
        <begin position="1"/>
        <end position="26"/>
    </location>
</feature>
<organism evidence="3 4">
    <name type="scientific">Pseudomassariella vexata</name>
    <dbReference type="NCBI Taxonomy" id="1141098"/>
    <lineage>
        <taxon>Eukaryota</taxon>
        <taxon>Fungi</taxon>
        <taxon>Dikarya</taxon>
        <taxon>Ascomycota</taxon>
        <taxon>Pezizomycotina</taxon>
        <taxon>Sordariomycetes</taxon>
        <taxon>Xylariomycetidae</taxon>
        <taxon>Amphisphaeriales</taxon>
        <taxon>Pseudomassariaceae</taxon>
        <taxon>Pseudomassariella</taxon>
    </lineage>
</organism>
<keyword evidence="4" id="KW-1185">Reference proteome</keyword>
<evidence type="ECO:0000259" key="2">
    <source>
        <dbReference type="Pfam" id="PF24864"/>
    </source>
</evidence>
<dbReference type="Pfam" id="PF24864">
    <property type="entry name" value="DUF7730"/>
    <property type="match status" value="1"/>
</dbReference>
<reference evidence="3 4" key="1">
    <citation type="submission" date="2016-07" db="EMBL/GenBank/DDBJ databases">
        <title>Pervasive Adenine N6-methylation of Active Genes in Fungi.</title>
        <authorList>
            <consortium name="DOE Joint Genome Institute"/>
            <person name="Mondo S.J."/>
            <person name="Dannebaum R.O."/>
            <person name="Kuo R.C."/>
            <person name="Labutti K."/>
            <person name="Haridas S."/>
            <person name="Kuo A."/>
            <person name="Salamov A."/>
            <person name="Ahrendt S.R."/>
            <person name="Lipzen A."/>
            <person name="Sullivan W."/>
            <person name="Andreopoulos W.B."/>
            <person name="Clum A."/>
            <person name="Lindquist E."/>
            <person name="Daum C."/>
            <person name="Ramamoorthy G.K."/>
            <person name="Gryganskyi A."/>
            <person name="Culley D."/>
            <person name="Magnuson J.K."/>
            <person name="James T.Y."/>
            <person name="O'Malley M.A."/>
            <person name="Stajich J.E."/>
            <person name="Spatafora J.W."/>
            <person name="Visel A."/>
            <person name="Grigoriev I.V."/>
        </authorList>
    </citation>
    <scope>NUCLEOTIDE SEQUENCE [LARGE SCALE GENOMIC DNA]</scope>
    <source>
        <strain evidence="3 4">CBS 129021</strain>
    </source>
</reference>
<dbReference type="AlphaFoldDB" id="A0A1Y2DS63"/>
<gene>
    <name evidence="3" type="ORF">BCR38DRAFT_486387</name>
</gene>
<dbReference type="GeneID" id="63780236"/>
<feature type="domain" description="DUF7730" evidence="2">
    <location>
        <begin position="48"/>
        <end position="247"/>
    </location>
</feature>
<name>A0A1Y2DS63_9PEZI</name>
<dbReference type="Proteomes" id="UP000193689">
    <property type="component" value="Unassembled WGS sequence"/>
</dbReference>
<dbReference type="OrthoDB" id="10249045at2759"/>
<comment type="caution">
    <text evidence="3">The sequence shown here is derived from an EMBL/GenBank/DDBJ whole genome shotgun (WGS) entry which is preliminary data.</text>
</comment>
<evidence type="ECO:0000313" key="4">
    <source>
        <dbReference type="Proteomes" id="UP000193689"/>
    </source>
</evidence>
<dbReference type="EMBL" id="MCFJ01000009">
    <property type="protein sequence ID" value="ORY62113.1"/>
    <property type="molecule type" value="Genomic_DNA"/>
</dbReference>
<dbReference type="InParanoid" id="A0A1Y2DS63"/>
<evidence type="ECO:0000256" key="1">
    <source>
        <dbReference type="SAM" id="MobiDB-lite"/>
    </source>
</evidence>
<dbReference type="STRING" id="1141098.A0A1Y2DS63"/>
<dbReference type="PANTHER" id="PTHR38790">
    <property type="entry name" value="2EXR DOMAIN-CONTAINING PROTEIN-RELATED"/>
    <property type="match status" value="1"/>
</dbReference>
<sequence length="305" mass="35433">MAPIEPGPDPNKSFRHGPAFDRPILPRPVTICDDTNTQFNEDELAVFMQKQSPIFRLPRELRDYVYQEAMHGNIVHLTVFRLGDKKIPRLSNCVCQNSDLTITHSAHKDMCLNYHGKALLNPWHGQNLLGPLLACRRLYQETSQGLYKYNTFTIDNQLQGSRLDAFNTLPSALLPRHFQSITTLSISANYYPNTCKCQIMRELPVMYAALRQMRGLRVLTLSIWSRELCHFHWMEDKKELLDPMLDIYPQLDELLVSLLAVAESAWLKEYRVKMPRATLIGNDQKRKDEKRFGMRFVPPRDRSTE</sequence>
<dbReference type="RefSeq" id="XP_040713949.1">
    <property type="nucleotide sequence ID" value="XM_040864024.1"/>
</dbReference>
<evidence type="ECO:0000313" key="3">
    <source>
        <dbReference type="EMBL" id="ORY62113.1"/>
    </source>
</evidence>